<feature type="non-terminal residue" evidence="1">
    <location>
        <position position="1"/>
    </location>
</feature>
<accession>A0ACA9PWA3</accession>
<dbReference type="EMBL" id="CAJVQC010022708">
    <property type="protein sequence ID" value="CAG8719277.1"/>
    <property type="molecule type" value="Genomic_DNA"/>
</dbReference>
<evidence type="ECO:0000313" key="2">
    <source>
        <dbReference type="Proteomes" id="UP000789920"/>
    </source>
</evidence>
<gene>
    <name evidence="1" type="ORF">RPERSI_LOCUS11157</name>
</gene>
<dbReference type="Proteomes" id="UP000789920">
    <property type="component" value="Unassembled WGS sequence"/>
</dbReference>
<protein>
    <submittedName>
        <fullName evidence="1">10401_t:CDS:1</fullName>
    </submittedName>
</protein>
<reference evidence="1" key="1">
    <citation type="submission" date="2021-06" db="EMBL/GenBank/DDBJ databases">
        <authorList>
            <person name="Kallberg Y."/>
            <person name="Tangrot J."/>
            <person name="Rosling A."/>
        </authorList>
    </citation>
    <scope>NUCLEOTIDE SEQUENCE</scope>
    <source>
        <strain evidence="1">MA461A</strain>
    </source>
</reference>
<feature type="non-terminal residue" evidence="1">
    <location>
        <position position="56"/>
    </location>
</feature>
<keyword evidence="2" id="KW-1185">Reference proteome</keyword>
<evidence type="ECO:0000313" key="1">
    <source>
        <dbReference type="EMBL" id="CAG8719277.1"/>
    </source>
</evidence>
<comment type="caution">
    <text evidence="1">The sequence shown here is derived from an EMBL/GenBank/DDBJ whole genome shotgun (WGS) entry which is preliminary data.</text>
</comment>
<sequence>FGKPFAETFGDYLPPDFEHPIFNVDGSFLAMMNMSEDTTTKVLASRRLKCLGDLGN</sequence>
<name>A0ACA9PWA3_9GLOM</name>
<organism evidence="1 2">
    <name type="scientific">Racocetra persica</name>
    <dbReference type="NCBI Taxonomy" id="160502"/>
    <lineage>
        <taxon>Eukaryota</taxon>
        <taxon>Fungi</taxon>
        <taxon>Fungi incertae sedis</taxon>
        <taxon>Mucoromycota</taxon>
        <taxon>Glomeromycotina</taxon>
        <taxon>Glomeromycetes</taxon>
        <taxon>Diversisporales</taxon>
        <taxon>Gigasporaceae</taxon>
        <taxon>Racocetra</taxon>
    </lineage>
</organism>
<proteinExistence type="predicted"/>